<dbReference type="AlphaFoldDB" id="A0A7S7NNF8"/>
<proteinExistence type="predicted"/>
<protein>
    <submittedName>
        <fullName evidence="1">DUF1552 domain-containing protein</fullName>
    </submittedName>
</protein>
<dbReference type="RefSeq" id="WP_194448517.1">
    <property type="nucleotide sequence ID" value="NZ_CP063849.1"/>
</dbReference>
<dbReference type="EMBL" id="CP063849">
    <property type="protein sequence ID" value="QOY86848.1"/>
    <property type="molecule type" value="Genomic_DNA"/>
</dbReference>
<accession>A0A7S7NNF8</accession>
<evidence type="ECO:0000313" key="2">
    <source>
        <dbReference type="Proteomes" id="UP000593892"/>
    </source>
</evidence>
<dbReference type="InterPro" id="IPR006311">
    <property type="entry name" value="TAT_signal"/>
</dbReference>
<dbReference type="Pfam" id="PF07586">
    <property type="entry name" value="HXXSHH"/>
    <property type="match status" value="1"/>
</dbReference>
<dbReference type="Proteomes" id="UP000593892">
    <property type="component" value="Chromosome"/>
</dbReference>
<gene>
    <name evidence="1" type="ORF">IRI77_29315</name>
</gene>
<reference evidence="1 2" key="1">
    <citation type="submission" date="2020-10" db="EMBL/GenBank/DDBJ databases">
        <title>Complete genome sequence of Paludibaculum fermentans P105T, a facultatively anaerobic acidobacterium capable of dissimilatory Fe(III) reduction.</title>
        <authorList>
            <person name="Dedysh S.N."/>
            <person name="Beletsky A.V."/>
            <person name="Kulichevskaya I.S."/>
            <person name="Mardanov A.V."/>
            <person name="Ravin N.V."/>
        </authorList>
    </citation>
    <scope>NUCLEOTIDE SEQUENCE [LARGE SCALE GENOMIC DNA]</scope>
    <source>
        <strain evidence="1 2">P105</strain>
    </source>
</reference>
<name>A0A7S7NNF8_PALFE</name>
<organism evidence="1 2">
    <name type="scientific">Paludibaculum fermentans</name>
    <dbReference type="NCBI Taxonomy" id="1473598"/>
    <lineage>
        <taxon>Bacteria</taxon>
        <taxon>Pseudomonadati</taxon>
        <taxon>Acidobacteriota</taxon>
        <taxon>Terriglobia</taxon>
        <taxon>Bryobacterales</taxon>
        <taxon>Bryobacteraceae</taxon>
        <taxon>Paludibaculum</taxon>
    </lineage>
</organism>
<dbReference type="KEGG" id="pfer:IRI77_29315"/>
<dbReference type="InterPro" id="IPR011447">
    <property type="entry name" value="DUF1552"/>
</dbReference>
<dbReference type="PROSITE" id="PS51318">
    <property type="entry name" value="TAT"/>
    <property type="match status" value="1"/>
</dbReference>
<evidence type="ECO:0000313" key="1">
    <source>
        <dbReference type="EMBL" id="QOY86848.1"/>
    </source>
</evidence>
<keyword evidence="2" id="KW-1185">Reference proteome</keyword>
<sequence>MRGTIMKAGRRPSRRNFLRGAGVALSLPWLESLQLKGAQAASGPPLRFACLYYSNGVEPIHWWAKGSGASMELGPVLESLKPLKEDIVFLRGLFNQQAFKSTSPHLGRMPNMLSGATVSLDPAVIRVGTSMDQVLAQQIGHQTALPSLVLGIEPNELRLEDGLSMIYGSSLSWTSPSKPATKEIYPARVFDALVGDPRGRRLDRSILDAVLKDSHDLQPRISGGDKQKLGEYLESIRDIEKRIDRAAKDERLEGWRPTLKEPNMPRPADQLPQDVPDHMKLMLDLIVLSFQMDKTRIATCMLNNDLSQMNFKFLKGVQGALHLDLTHNGKAPAAEAMYLKTNQFHLAQFAYLVNRLKSIDEGGQSLLQNSILLSGSNLFDGDTHGADQMPLLLAGQAGGALKTGRILDFLGAGDDNRRACSLYLSLMDRMGVKLDRFGDTDKRLPDLWAHDV</sequence>